<protein>
    <submittedName>
        <fullName evidence="1">Uncharacterized protein</fullName>
    </submittedName>
</protein>
<proteinExistence type="predicted"/>
<evidence type="ECO:0000313" key="1">
    <source>
        <dbReference type="EMBL" id="QNN89544.1"/>
    </source>
</evidence>
<organism evidence="1">
    <name type="scientific">Pieris brassicae granulosis virus</name>
    <name type="common">PbGV</name>
    <name type="synonym">Pieris brassicae granulovirus</name>
    <dbReference type="NCBI Taxonomy" id="10465"/>
    <lineage>
        <taxon>Viruses</taxon>
        <taxon>Viruses incertae sedis</taxon>
        <taxon>Naldaviricetes</taxon>
        <taxon>Lefavirales</taxon>
        <taxon>Baculoviridae</taxon>
        <taxon>Betabaculovirus</taxon>
        <taxon>Betabaculovirus arrapae</taxon>
    </lineage>
</organism>
<sequence>MDRVSYFVSNEPIMNNSFKLIVRVINDNMFTTQIQLVEGDTNLFEISNKDILKYLLRKYKKLLHNTQHTVYVLI</sequence>
<accession>A0A7G9U8W3</accession>
<name>A0A7G9U8W3_GVPB</name>
<organismHost>
    <name type="scientific">Pieris brassicae</name>
    <name type="common">White butterfly</name>
    <name type="synonym">Large white butterfly</name>
    <dbReference type="NCBI Taxonomy" id="7116"/>
</organismHost>
<reference evidence="1" key="1">
    <citation type="submission" date="2019-11" db="EMBL/GenBank/DDBJ databases">
        <title>Studies on the baculoviruses infecting the caterpillars, Spilarctia obliqua Walker (Erebidae) and Pieris brassicae Linn. (Pieridae) (Insecta: Lepidoptera).</title>
        <authorList>
            <person name="Paul S."/>
            <person name="Arumugaperumal A."/>
            <person name="Sathiya Balasingh Thangapandi E.J.J."/>
            <person name="Sarjubala Devi H."/>
            <person name="Johnson T."/>
            <person name="Maisnam S."/>
            <person name="Krishnavel S."/>
            <person name="Soman Syamala S."/>
            <person name="Ramamoorthy S."/>
            <person name="Karthikeyan R."/>
            <person name="Subburaman C."/>
            <person name="Jeyaprakash R."/>
            <person name="Azhaguchamy M."/>
            <person name="Ramaiyer V."/>
            <person name="Sivasubramaniam S."/>
        </authorList>
    </citation>
    <scope>NUCLEOTIDE SEQUENCE</scope>
    <source>
        <strain evidence="1">Manipur</strain>
    </source>
</reference>
<dbReference type="EMBL" id="MN750577">
    <property type="protein sequence ID" value="QNN89544.1"/>
    <property type="molecule type" value="Genomic_DNA"/>
</dbReference>